<organism evidence="2 3">
    <name type="scientific">Sphingobium lignivorans</name>
    <dbReference type="NCBI Taxonomy" id="2735886"/>
    <lineage>
        <taxon>Bacteria</taxon>
        <taxon>Pseudomonadati</taxon>
        <taxon>Pseudomonadota</taxon>
        <taxon>Alphaproteobacteria</taxon>
        <taxon>Sphingomonadales</taxon>
        <taxon>Sphingomonadaceae</taxon>
        <taxon>Sphingobium</taxon>
    </lineage>
</organism>
<accession>A0ABR6NFG1</accession>
<dbReference type="InterPro" id="IPR032578">
    <property type="entry name" value="DUF4919"/>
</dbReference>
<feature type="signal peptide" evidence="1">
    <location>
        <begin position="1"/>
        <end position="27"/>
    </location>
</feature>
<name>A0ABR6NFG1_9SPHN</name>
<evidence type="ECO:0000256" key="1">
    <source>
        <dbReference type="SAM" id="SignalP"/>
    </source>
</evidence>
<protein>
    <submittedName>
        <fullName evidence="2">Uncharacterized protein</fullName>
    </submittedName>
</protein>
<dbReference type="Pfam" id="PF16266">
    <property type="entry name" value="DUF4919"/>
    <property type="match status" value="1"/>
</dbReference>
<comment type="caution">
    <text evidence="2">The sequence shown here is derived from an EMBL/GenBank/DDBJ whole genome shotgun (WGS) entry which is preliminary data.</text>
</comment>
<dbReference type="Proteomes" id="UP001138540">
    <property type="component" value="Unassembled WGS sequence"/>
</dbReference>
<gene>
    <name evidence="2" type="ORF">HNP60_002003</name>
</gene>
<keyword evidence="1" id="KW-0732">Signal</keyword>
<feature type="chain" id="PRO_5045399857" evidence="1">
    <location>
        <begin position="28"/>
        <end position="112"/>
    </location>
</feature>
<keyword evidence="3" id="KW-1185">Reference proteome</keyword>
<evidence type="ECO:0000313" key="2">
    <source>
        <dbReference type="EMBL" id="MBB5986029.1"/>
    </source>
</evidence>
<dbReference type="RefSeq" id="WP_184153114.1">
    <property type="nucleotide sequence ID" value="NZ_JACHKA010000001.1"/>
</dbReference>
<evidence type="ECO:0000313" key="3">
    <source>
        <dbReference type="Proteomes" id="UP001138540"/>
    </source>
</evidence>
<proteinExistence type="predicted"/>
<sequence length="112" mass="11972">MGRPSARLVSAALVVSLIALPATNAGARSEERIAKLIASTDGASQETAYKVRSVSEEYAVLKALHLEARSQSLMTPKRGKAYDVIEAVDPATGETRSIWFDISAFFGRGFGL</sequence>
<dbReference type="EMBL" id="JACHKA010000001">
    <property type="protein sequence ID" value="MBB5986029.1"/>
    <property type="molecule type" value="Genomic_DNA"/>
</dbReference>
<reference evidence="2 3" key="1">
    <citation type="submission" date="2020-08" db="EMBL/GenBank/DDBJ databases">
        <title>Exploring microbial biodiversity for novel pathways involved in the catabolism of aromatic compounds derived from lignin.</title>
        <authorList>
            <person name="Elkins J."/>
        </authorList>
    </citation>
    <scope>NUCLEOTIDE SEQUENCE [LARGE SCALE GENOMIC DNA]</scope>
    <source>
        <strain evidence="2 3">B1D3A</strain>
    </source>
</reference>